<dbReference type="PANTHER" id="PTHR11002">
    <property type="entry name" value="CARBONIC ANHYDRASE"/>
    <property type="match status" value="1"/>
</dbReference>
<keyword evidence="5" id="KW-0456">Lyase</keyword>
<keyword evidence="4 8" id="KW-0862">Zinc</keyword>
<dbReference type="PANTHER" id="PTHR11002:SF76">
    <property type="entry name" value="CARBONIC ANHYDRASE"/>
    <property type="match status" value="1"/>
</dbReference>
<evidence type="ECO:0000256" key="4">
    <source>
        <dbReference type="ARBA" id="ARBA00022833"/>
    </source>
</evidence>
<comment type="function">
    <text evidence="6">Catalyzes the reversible hydration of carbon dioxide to form bicarbonate.</text>
</comment>
<evidence type="ECO:0000256" key="3">
    <source>
        <dbReference type="ARBA" id="ARBA00022723"/>
    </source>
</evidence>
<organism evidence="9 10">
    <name type="scientific">Saccharopolyspora flava</name>
    <dbReference type="NCBI Taxonomy" id="95161"/>
    <lineage>
        <taxon>Bacteria</taxon>
        <taxon>Bacillati</taxon>
        <taxon>Actinomycetota</taxon>
        <taxon>Actinomycetes</taxon>
        <taxon>Pseudonocardiales</taxon>
        <taxon>Pseudonocardiaceae</taxon>
        <taxon>Saccharopolyspora</taxon>
    </lineage>
</organism>
<evidence type="ECO:0000256" key="7">
    <source>
        <dbReference type="ARBA" id="ARBA00048348"/>
    </source>
</evidence>
<dbReference type="OrthoDB" id="9771198at2"/>
<comment type="cofactor">
    <cofactor evidence="8">
        <name>Zn(2+)</name>
        <dbReference type="ChEBI" id="CHEBI:29105"/>
    </cofactor>
    <text evidence="8">Binds 1 zinc ion per subunit.</text>
</comment>
<protein>
    <recommendedName>
        <fullName evidence="2">carbonic anhydrase</fullName>
        <ecNumber evidence="2">4.2.1.1</ecNumber>
    </recommendedName>
</protein>
<feature type="binding site" evidence="8">
    <location>
        <position position="36"/>
    </location>
    <ligand>
        <name>Zn(2+)</name>
        <dbReference type="ChEBI" id="CHEBI:29105"/>
    </ligand>
</feature>
<proteinExistence type="inferred from homology"/>
<evidence type="ECO:0000256" key="2">
    <source>
        <dbReference type="ARBA" id="ARBA00012925"/>
    </source>
</evidence>
<sequence length="224" mass="24027">MLAGVDEFQRTVAPKLRGLFEDLAGGQAPSQLFITCADSRIVPHLITTSGSGDLFIVRNVGNLVPQHHVDPTTMGIDHSVAAAIEYATEVLEVTDITVCGHSGCGAIRALMDGHGENSPTTGLDAWLQHGTHTLARYRVDTTSNDEHGSMSHENLCRANVAQQLDNLLTYPGVRERVDNGALQLTGMYFDIGAAEVQFLDEATGQFTPTGQLTPRQLTTANADD</sequence>
<evidence type="ECO:0000256" key="1">
    <source>
        <dbReference type="ARBA" id="ARBA00006217"/>
    </source>
</evidence>
<dbReference type="RefSeq" id="WP_093423255.1">
    <property type="nucleotide sequence ID" value="NZ_FOZX01000013.1"/>
</dbReference>
<evidence type="ECO:0000256" key="6">
    <source>
        <dbReference type="ARBA" id="ARBA00024993"/>
    </source>
</evidence>
<dbReference type="GO" id="GO:0008270">
    <property type="term" value="F:zinc ion binding"/>
    <property type="evidence" value="ECO:0007669"/>
    <property type="project" value="InterPro"/>
</dbReference>
<dbReference type="PROSITE" id="PS00704">
    <property type="entry name" value="PROK_CO2_ANHYDRASE_1"/>
    <property type="match status" value="1"/>
</dbReference>
<dbReference type="Proteomes" id="UP000198852">
    <property type="component" value="Unassembled WGS sequence"/>
</dbReference>
<evidence type="ECO:0000313" key="10">
    <source>
        <dbReference type="Proteomes" id="UP000198852"/>
    </source>
</evidence>
<evidence type="ECO:0000256" key="5">
    <source>
        <dbReference type="ARBA" id="ARBA00023239"/>
    </source>
</evidence>
<dbReference type="InterPro" id="IPR015892">
    <property type="entry name" value="Carbonic_anhydrase_CS"/>
</dbReference>
<feature type="binding site" evidence="8">
    <location>
        <position position="38"/>
    </location>
    <ligand>
        <name>Zn(2+)</name>
        <dbReference type="ChEBI" id="CHEBI:29105"/>
    </ligand>
</feature>
<evidence type="ECO:0000256" key="8">
    <source>
        <dbReference type="PIRSR" id="PIRSR601765-1"/>
    </source>
</evidence>
<feature type="binding site" evidence="8">
    <location>
        <position position="101"/>
    </location>
    <ligand>
        <name>Zn(2+)</name>
        <dbReference type="ChEBI" id="CHEBI:29105"/>
    </ligand>
</feature>
<keyword evidence="10" id="KW-1185">Reference proteome</keyword>
<comment type="similarity">
    <text evidence="1">Belongs to the beta-class carbonic anhydrase family.</text>
</comment>
<dbReference type="SUPFAM" id="SSF53056">
    <property type="entry name" value="beta-carbonic anhydrase, cab"/>
    <property type="match status" value="1"/>
</dbReference>
<dbReference type="STRING" id="95161.SAMN05660874_05242"/>
<keyword evidence="3 8" id="KW-0479">Metal-binding</keyword>
<dbReference type="GO" id="GO:0004089">
    <property type="term" value="F:carbonate dehydratase activity"/>
    <property type="evidence" value="ECO:0007669"/>
    <property type="project" value="UniProtKB-EC"/>
</dbReference>
<accession>A0A1I6UTR8</accession>
<dbReference type="InterPro" id="IPR001765">
    <property type="entry name" value="Carbonic_anhydrase"/>
</dbReference>
<dbReference type="AlphaFoldDB" id="A0A1I6UTR8"/>
<dbReference type="EMBL" id="FOZX01000013">
    <property type="protein sequence ID" value="SFT04780.1"/>
    <property type="molecule type" value="Genomic_DNA"/>
</dbReference>
<dbReference type="Gene3D" id="3.40.1050.10">
    <property type="entry name" value="Carbonic anhydrase"/>
    <property type="match status" value="1"/>
</dbReference>
<evidence type="ECO:0000313" key="9">
    <source>
        <dbReference type="EMBL" id="SFT04780.1"/>
    </source>
</evidence>
<feature type="binding site" evidence="8">
    <location>
        <position position="104"/>
    </location>
    <ligand>
        <name>Zn(2+)</name>
        <dbReference type="ChEBI" id="CHEBI:29105"/>
    </ligand>
</feature>
<dbReference type="Pfam" id="PF00484">
    <property type="entry name" value="Pro_CA"/>
    <property type="match status" value="1"/>
</dbReference>
<dbReference type="InterPro" id="IPR036874">
    <property type="entry name" value="Carbonic_anhydrase_sf"/>
</dbReference>
<dbReference type="EC" id="4.2.1.1" evidence="2"/>
<reference evidence="10" key="1">
    <citation type="submission" date="2016-10" db="EMBL/GenBank/DDBJ databases">
        <authorList>
            <person name="Varghese N."/>
            <person name="Submissions S."/>
        </authorList>
    </citation>
    <scope>NUCLEOTIDE SEQUENCE [LARGE SCALE GENOMIC DNA]</scope>
    <source>
        <strain evidence="10">DSM 44771</strain>
    </source>
</reference>
<dbReference type="SMART" id="SM00947">
    <property type="entry name" value="Pro_CA"/>
    <property type="match status" value="1"/>
</dbReference>
<comment type="catalytic activity">
    <reaction evidence="7">
        <text>hydrogencarbonate + H(+) = CO2 + H2O</text>
        <dbReference type="Rhea" id="RHEA:10748"/>
        <dbReference type="ChEBI" id="CHEBI:15377"/>
        <dbReference type="ChEBI" id="CHEBI:15378"/>
        <dbReference type="ChEBI" id="CHEBI:16526"/>
        <dbReference type="ChEBI" id="CHEBI:17544"/>
        <dbReference type="EC" id="4.2.1.1"/>
    </reaction>
</comment>
<name>A0A1I6UTR8_9PSEU</name>
<gene>
    <name evidence="9" type="ORF">SAMN05660874_05242</name>
</gene>
<dbReference type="GO" id="GO:0015976">
    <property type="term" value="P:carbon utilization"/>
    <property type="evidence" value="ECO:0007669"/>
    <property type="project" value="InterPro"/>
</dbReference>